<dbReference type="OrthoDB" id="408743at2759"/>
<dbReference type="InParanoid" id="A0A1E7EYN1"/>
<dbReference type="EMBL" id="KV784369">
    <property type="protein sequence ID" value="OEU11022.1"/>
    <property type="molecule type" value="Genomic_DNA"/>
</dbReference>
<evidence type="ECO:0000256" key="2">
    <source>
        <dbReference type="SAM" id="MobiDB-lite"/>
    </source>
</evidence>
<dbReference type="Gene3D" id="3.60.130.10">
    <property type="entry name" value="Clavaminate synthase-like"/>
    <property type="match status" value="1"/>
</dbReference>
<feature type="domain" description="TauD/TfdA-like" evidence="3">
    <location>
        <begin position="96"/>
        <end position="232"/>
    </location>
</feature>
<sequence>MATTAVTIDRDEDVSLLALPSFDACIVTDAPEQQQHQQRKRTSNDDDDDDDHQNRHTFPFVLSPPTAVANGVTMIDTSEKLTNFIQVNSNRIDTIVNEQCGAILFRGFPSLVTKENNATAADNFNTFVESFDDCLQFQDLSYDKSMSFAVRTKIMNRICTTNEGKSGGLVFHHEQAQTPLWPSHVFFCCELPAAKNDGGETGIVSSITVYEKLQQLYPTFINKLETIGIQYTIYSGITSDSTKGSGRSWKSFFHVTTKNECELKMKAGGWTYEWGVGPSGTIVDKNFLKCTTPILEGVKTMKNGQKCFFNQLIATTANALEFSKVGSNTNRNESSSGGGSNSNDNGIDIDNGYNPLIDIPTQDGINECVKFSNGDQIDLDILLTAKDICEEYSVNIQWEKGDICLLSNYLCMHARRIWSGPIGTRKLLASLVQENNCTSFNQKLIV</sequence>
<name>A0A1E7EYN1_9STRA</name>
<dbReference type="SUPFAM" id="SSF51197">
    <property type="entry name" value="Clavaminate synthase-like"/>
    <property type="match status" value="1"/>
</dbReference>
<evidence type="ECO:0000313" key="4">
    <source>
        <dbReference type="EMBL" id="OEU11022.1"/>
    </source>
</evidence>
<dbReference type="KEGG" id="fcy:FRACYDRAFT_270908"/>
<evidence type="ECO:0000256" key="1">
    <source>
        <dbReference type="ARBA" id="ARBA00023002"/>
    </source>
</evidence>
<feature type="region of interest" description="Disordered" evidence="2">
    <location>
        <begin position="29"/>
        <end position="60"/>
    </location>
</feature>
<dbReference type="GO" id="GO:0016491">
    <property type="term" value="F:oxidoreductase activity"/>
    <property type="evidence" value="ECO:0007669"/>
    <property type="project" value="UniProtKB-KW"/>
</dbReference>
<gene>
    <name evidence="4" type="ORF">FRACYDRAFT_270908</name>
</gene>
<protein>
    <recommendedName>
        <fullName evidence="3">TauD/TfdA-like domain-containing protein</fullName>
    </recommendedName>
</protein>
<keyword evidence="5" id="KW-1185">Reference proteome</keyword>
<dbReference type="Proteomes" id="UP000095751">
    <property type="component" value="Unassembled WGS sequence"/>
</dbReference>
<dbReference type="InterPro" id="IPR050411">
    <property type="entry name" value="AlphaKG_dependent_hydroxylases"/>
</dbReference>
<evidence type="ECO:0000313" key="5">
    <source>
        <dbReference type="Proteomes" id="UP000095751"/>
    </source>
</evidence>
<evidence type="ECO:0000259" key="3">
    <source>
        <dbReference type="Pfam" id="PF02668"/>
    </source>
</evidence>
<reference evidence="4 5" key="1">
    <citation type="submission" date="2016-09" db="EMBL/GenBank/DDBJ databases">
        <title>Extensive genetic diversity and differential bi-allelic expression allows diatom success in the polar Southern Ocean.</title>
        <authorList>
            <consortium name="DOE Joint Genome Institute"/>
            <person name="Mock T."/>
            <person name="Otillar R.P."/>
            <person name="Strauss J."/>
            <person name="Dupont C."/>
            <person name="Frickenhaus S."/>
            <person name="Maumus F."/>
            <person name="Mcmullan M."/>
            <person name="Sanges R."/>
            <person name="Schmutz J."/>
            <person name="Toseland A."/>
            <person name="Valas R."/>
            <person name="Veluchamy A."/>
            <person name="Ward B.J."/>
            <person name="Allen A."/>
            <person name="Barry K."/>
            <person name="Falciatore A."/>
            <person name="Ferrante M."/>
            <person name="Fortunato A.E."/>
            <person name="Gloeckner G."/>
            <person name="Gruber A."/>
            <person name="Hipkin R."/>
            <person name="Janech M."/>
            <person name="Kroth P."/>
            <person name="Leese F."/>
            <person name="Lindquist E."/>
            <person name="Lyon B.R."/>
            <person name="Martin J."/>
            <person name="Mayer C."/>
            <person name="Parker M."/>
            <person name="Quesneville H."/>
            <person name="Raymond J."/>
            <person name="Uhlig C."/>
            <person name="Valentin K.U."/>
            <person name="Worden A.Z."/>
            <person name="Armbrust E.V."/>
            <person name="Bowler C."/>
            <person name="Green B."/>
            <person name="Moulton V."/>
            <person name="Van Oosterhout C."/>
            <person name="Grigoriev I."/>
        </authorList>
    </citation>
    <scope>NUCLEOTIDE SEQUENCE [LARGE SCALE GENOMIC DNA]</scope>
    <source>
        <strain evidence="4 5">CCMP1102</strain>
    </source>
</reference>
<organism evidence="4 5">
    <name type="scientific">Fragilariopsis cylindrus CCMP1102</name>
    <dbReference type="NCBI Taxonomy" id="635003"/>
    <lineage>
        <taxon>Eukaryota</taxon>
        <taxon>Sar</taxon>
        <taxon>Stramenopiles</taxon>
        <taxon>Ochrophyta</taxon>
        <taxon>Bacillariophyta</taxon>
        <taxon>Bacillariophyceae</taxon>
        <taxon>Bacillariophycidae</taxon>
        <taxon>Bacillariales</taxon>
        <taxon>Bacillariaceae</taxon>
        <taxon>Fragilariopsis</taxon>
    </lineage>
</organism>
<dbReference type="Pfam" id="PF02668">
    <property type="entry name" value="TauD"/>
    <property type="match status" value="1"/>
</dbReference>
<proteinExistence type="predicted"/>
<dbReference type="PANTHER" id="PTHR10696:SF21">
    <property type="entry name" value="TAUD_TFDA-LIKE DOMAIN-CONTAINING PROTEIN"/>
    <property type="match status" value="1"/>
</dbReference>
<dbReference type="InterPro" id="IPR003819">
    <property type="entry name" value="TauD/TfdA-like"/>
</dbReference>
<dbReference type="InterPro" id="IPR042098">
    <property type="entry name" value="TauD-like_sf"/>
</dbReference>
<dbReference type="PANTHER" id="PTHR10696">
    <property type="entry name" value="GAMMA-BUTYROBETAINE HYDROXYLASE-RELATED"/>
    <property type="match status" value="1"/>
</dbReference>
<accession>A0A1E7EYN1</accession>
<keyword evidence="1" id="KW-0560">Oxidoreductase</keyword>
<dbReference type="AlphaFoldDB" id="A0A1E7EYN1"/>